<gene>
    <name evidence="3" type="ORF">FHX81_6947</name>
</gene>
<keyword evidence="4" id="KW-1185">Reference proteome</keyword>
<proteinExistence type="predicted"/>
<organism evidence="3 4">
    <name type="scientific">Saccharothrix saharensis</name>
    <dbReference type="NCBI Taxonomy" id="571190"/>
    <lineage>
        <taxon>Bacteria</taxon>
        <taxon>Bacillati</taxon>
        <taxon>Actinomycetota</taxon>
        <taxon>Actinomycetes</taxon>
        <taxon>Pseudonocardiales</taxon>
        <taxon>Pseudonocardiaceae</taxon>
        <taxon>Saccharothrix</taxon>
    </lineage>
</organism>
<dbReference type="EMBL" id="VFPP01000001">
    <property type="protein sequence ID" value="TQM84501.1"/>
    <property type="molecule type" value="Genomic_DNA"/>
</dbReference>
<dbReference type="RefSeq" id="WP_170232275.1">
    <property type="nucleotide sequence ID" value="NZ_VFPP01000001.1"/>
</dbReference>
<accession>A0A543JNR8</accession>
<dbReference type="InterPro" id="IPR042104">
    <property type="entry name" value="PKS_dehydratase_sf"/>
</dbReference>
<feature type="region of interest" description="Disordered" evidence="1">
    <location>
        <begin position="226"/>
        <end position="256"/>
    </location>
</feature>
<comment type="caution">
    <text evidence="3">The sequence shown here is derived from an EMBL/GenBank/DDBJ whole genome shotgun (WGS) entry which is preliminary data.</text>
</comment>
<evidence type="ECO:0000313" key="3">
    <source>
        <dbReference type="EMBL" id="TQM84501.1"/>
    </source>
</evidence>
<dbReference type="Pfam" id="PF21089">
    <property type="entry name" value="PKS_DH_N"/>
    <property type="match status" value="1"/>
</dbReference>
<dbReference type="Gene3D" id="3.10.129.110">
    <property type="entry name" value="Polyketide synthase dehydratase"/>
    <property type="match status" value="1"/>
</dbReference>
<sequence>MFLPEPERHDGTTALWHVEIDLDRHDGIRRHLVKGQPTAPTASLVQIAAEAAASFARDLAPVRYSNLSLPHLLRAPAERWPRRVHVTATRRGDDVDVSIGSPPVNAVPTVEYAQVSVHLCVPETPEMADWHDVDRELAADNRFNGYLLPGDALEALLRTAGPQESLSSVQAIDIPVPADDRELARLLGAHLDLRRYSTRDGEQYTATTADGTVLVRLRGVVSSNRDLSTMRRHRTGAKTPGRAANRKRSTGERDGG</sequence>
<dbReference type="InterPro" id="IPR049552">
    <property type="entry name" value="PKS_DH_N"/>
</dbReference>
<dbReference type="Proteomes" id="UP000316628">
    <property type="component" value="Unassembled WGS sequence"/>
</dbReference>
<name>A0A543JNR8_9PSEU</name>
<dbReference type="AlphaFoldDB" id="A0A543JNR8"/>
<evidence type="ECO:0000313" key="4">
    <source>
        <dbReference type="Proteomes" id="UP000316628"/>
    </source>
</evidence>
<reference evidence="3 4" key="1">
    <citation type="submission" date="2019-06" db="EMBL/GenBank/DDBJ databases">
        <title>Sequencing the genomes of 1000 actinobacteria strains.</title>
        <authorList>
            <person name="Klenk H.-P."/>
        </authorList>
    </citation>
    <scope>NUCLEOTIDE SEQUENCE [LARGE SCALE GENOMIC DNA]</scope>
    <source>
        <strain evidence="3 4">DSM 45456</strain>
    </source>
</reference>
<evidence type="ECO:0000256" key="1">
    <source>
        <dbReference type="SAM" id="MobiDB-lite"/>
    </source>
</evidence>
<protein>
    <submittedName>
        <fullName evidence="3">Polyketide synthase-like dehydratase family protein</fullName>
    </submittedName>
</protein>
<feature type="domain" description="Polyketide synthase dehydratase" evidence="2">
    <location>
        <begin position="10"/>
        <end position="99"/>
    </location>
</feature>
<evidence type="ECO:0000259" key="2">
    <source>
        <dbReference type="Pfam" id="PF21089"/>
    </source>
</evidence>